<sequence length="321" mass="35927">MASKKASEGIALLSMYNDEEDEEMEDVKDGGNPQTEDEQGEKEPRQGEDEYMESSYREDEIRVTPHSSDHQQDQPQLDTPNQDSIDSGASEAKDTAEVSKDVDPLDKFIPPPPTTKCSEELQERVRKFIAYKRAGKSFNSEVRNRKDYRNPDFLLHAVRYQDIDQTGSCFSKDVFDPHGYDPSDYYDEIEIDMKREAERKELEKKKSQQVEFVSGGAQITNLAAAPKINLPVPVPNVNVTVALRSASAAPDAVPREGRQNKKSKWDKVDTGGQDALSNIGAHAALLSASNAGSGYPAFVSQQRRRAVEEKRSGERKLDKRT</sequence>
<evidence type="ECO:0000313" key="3">
    <source>
        <dbReference type="RefSeq" id="XP_031376769.1"/>
    </source>
</evidence>
<proteinExistence type="predicted"/>
<dbReference type="AlphaFoldDB" id="A0A6P8C2K7"/>
<name>A0A6P8C2K7_PUNGR</name>
<dbReference type="PANTHER" id="PTHR13464:SF0">
    <property type="entry name" value="SAP30-BINDING PROTEIN"/>
    <property type="match status" value="1"/>
</dbReference>
<dbReference type="Pfam" id="PF07818">
    <property type="entry name" value="HCNGP"/>
    <property type="match status" value="1"/>
</dbReference>
<dbReference type="GO" id="GO:0006355">
    <property type="term" value="P:regulation of DNA-templated transcription"/>
    <property type="evidence" value="ECO:0007669"/>
    <property type="project" value="InterPro"/>
</dbReference>
<evidence type="ECO:0000313" key="2">
    <source>
        <dbReference type="Proteomes" id="UP000515151"/>
    </source>
</evidence>
<feature type="region of interest" description="Disordered" evidence="1">
    <location>
        <begin position="247"/>
        <end position="273"/>
    </location>
</feature>
<reference evidence="3" key="2">
    <citation type="submission" date="2025-08" db="UniProtKB">
        <authorList>
            <consortium name="RefSeq"/>
        </authorList>
    </citation>
    <scope>IDENTIFICATION</scope>
    <source>
        <tissue evidence="3">Leaf</tissue>
    </source>
</reference>
<feature type="compositionally biased region" description="Polar residues" evidence="1">
    <location>
        <begin position="73"/>
        <end position="87"/>
    </location>
</feature>
<feature type="compositionally biased region" description="Basic and acidic residues" evidence="1">
    <location>
        <begin position="91"/>
        <end position="106"/>
    </location>
</feature>
<dbReference type="InterPro" id="IPR012479">
    <property type="entry name" value="SAP30BP"/>
</dbReference>
<organism evidence="2 3">
    <name type="scientific">Punica granatum</name>
    <name type="common">Pomegranate</name>
    <dbReference type="NCBI Taxonomy" id="22663"/>
    <lineage>
        <taxon>Eukaryota</taxon>
        <taxon>Viridiplantae</taxon>
        <taxon>Streptophyta</taxon>
        <taxon>Embryophyta</taxon>
        <taxon>Tracheophyta</taxon>
        <taxon>Spermatophyta</taxon>
        <taxon>Magnoliopsida</taxon>
        <taxon>eudicotyledons</taxon>
        <taxon>Gunneridae</taxon>
        <taxon>Pentapetalae</taxon>
        <taxon>rosids</taxon>
        <taxon>malvids</taxon>
        <taxon>Myrtales</taxon>
        <taxon>Lythraceae</taxon>
        <taxon>Punica</taxon>
    </lineage>
</organism>
<protein>
    <submittedName>
        <fullName evidence="3">SAP30-binding protein isoform X1</fullName>
    </submittedName>
</protein>
<feature type="compositionally biased region" description="Basic and acidic residues" evidence="1">
    <location>
        <begin position="55"/>
        <end position="72"/>
    </location>
</feature>
<feature type="compositionally biased region" description="Acidic residues" evidence="1">
    <location>
        <begin position="17"/>
        <end position="26"/>
    </location>
</feature>
<reference evidence="2" key="1">
    <citation type="journal article" date="2020" name="Plant Biotechnol. J.">
        <title>The pomegranate (Punica granatum L.) draft genome dissects genetic divergence between soft- and hard-seeded cultivars.</title>
        <authorList>
            <person name="Luo X."/>
            <person name="Li H."/>
            <person name="Wu Z."/>
            <person name="Yao W."/>
            <person name="Zhao P."/>
            <person name="Cao D."/>
            <person name="Yu H."/>
            <person name="Li K."/>
            <person name="Poudel K."/>
            <person name="Zhao D."/>
            <person name="Zhang F."/>
            <person name="Xia X."/>
            <person name="Chen L."/>
            <person name="Wang Q."/>
            <person name="Jing D."/>
            <person name="Cao S."/>
        </authorList>
    </citation>
    <scope>NUCLEOTIDE SEQUENCE [LARGE SCALE GENOMIC DNA]</scope>
    <source>
        <strain evidence="2">cv. Tunisia</strain>
    </source>
</reference>
<feature type="compositionally biased region" description="Basic and acidic residues" evidence="1">
    <location>
        <begin position="253"/>
        <end position="269"/>
    </location>
</feature>
<dbReference type="OrthoDB" id="1714508at2759"/>
<dbReference type="RefSeq" id="XP_031376769.1">
    <property type="nucleotide sequence ID" value="XM_031520909.1"/>
</dbReference>
<dbReference type="PANTHER" id="PTHR13464">
    <property type="entry name" value="TRANSCRIPTIONAL REGULATOR PROTEIN HCNGP"/>
    <property type="match status" value="1"/>
</dbReference>
<feature type="region of interest" description="Disordered" evidence="1">
    <location>
        <begin position="291"/>
        <end position="321"/>
    </location>
</feature>
<feature type="compositionally biased region" description="Basic and acidic residues" evidence="1">
    <location>
        <begin position="305"/>
        <end position="321"/>
    </location>
</feature>
<feature type="region of interest" description="Disordered" evidence="1">
    <location>
        <begin position="1"/>
        <end position="120"/>
    </location>
</feature>
<dbReference type="GO" id="GO:0005634">
    <property type="term" value="C:nucleus"/>
    <property type="evidence" value="ECO:0007669"/>
    <property type="project" value="TreeGrafter"/>
</dbReference>
<keyword evidence="2" id="KW-1185">Reference proteome</keyword>
<accession>A0A6P8C2K7</accession>
<dbReference type="Proteomes" id="UP000515151">
    <property type="component" value="Chromosome 1"/>
</dbReference>
<evidence type="ECO:0000256" key="1">
    <source>
        <dbReference type="SAM" id="MobiDB-lite"/>
    </source>
</evidence>
<dbReference type="GeneID" id="116192370"/>
<gene>
    <name evidence="3" type="primary">LOC116192370</name>
</gene>